<comment type="caution">
    <text evidence="2">The sequence shown here is derived from an EMBL/GenBank/DDBJ whole genome shotgun (WGS) entry which is preliminary data.</text>
</comment>
<dbReference type="AlphaFoldDB" id="A0A1E3HVV4"/>
<evidence type="ECO:0000256" key="1">
    <source>
        <dbReference type="SAM" id="MobiDB-lite"/>
    </source>
</evidence>
<evidence type="ECO:0000313" key="3">
    <source>
        <dbReference type="Proteomes" id="UP000094065"/>
    </source>
</evidence>
<dbReference type="RefSeq" id="XP_018995019.1">
    <property type="nucleotide sequence ID" value="XM_019136350.1"/>
</dbReference>
<dbReference type="Proteomes" id="UP000094065">
    <property type="component" value="Unassembled WGS sequence"/>
</dbReference>
<dbReference type="EMBL" id="AWGJ01000004">
    <property type="protein sequence ID" value="ODN80453.1"/>
    <property type="molecule type" value="Genomic_DNA"/>
</dbReference>
<evidence type="ECO:0000313" key="2">
    <source>
        <dbReference type="EMBL" id="ODN80453.1"/>
    </source>
</evidence>
<name>A0A1E3HVV4_9TREE</name>
<proteinExistence type="predicted"/>
<keyword evidence="3" id="KW-1185">Reference proteome</keyword>
<feature type="compositionally biased region" description="Polar residues" evidence="1">
    <location>
        <begin position="44"/>
        <end position="55"/>
    </location>
</feature>
<accession>A0A1E3HVV4</accession>
<sequence>MSNFLTTTDPFAANYNWDDLSNNEQTDTPATPLQCNPRGHQRSSDVTSWNLQRPTGNVDKSGRGDGPSLLTSVLFQTVLTGFPLCEPPDQHPVLSCARPKREEWAGRQGQAGRAS</sequence>
<organism evidence="2 3">
    <name type="scientific">Cryptococcus amylolentus CBS 6039</name>
    <dbReference type="NCBI Taxonomy" id="1295533"/>
    <lineage>
        <taxon>Eukaryota</taxon>
        <taxon>Fungi</taxon>
        <taxon>Dikarya</taxon>
        <taxon>Basidiomycota</taxon>
        <taxon>Agaricomycotina</taxon>
        <taxon>Tremellomycetes</taxon>
        <taxon>Tremellales</taxon>
        <taxon>Cryptococcaceae</taxon>
        <taxon>Cryptococcus</taxon>
    </lineage>
</organism>
<protein>
    <submittedName>
        <fullName evidence="2">Uncharacterized protein</fullName>
    </submittedName>
</protein>
<feature type="compositionally biased region" description="Polar residues" evidence="1">
    <location>
        <begin position="19"/>
        <end position="34"/>
    </location>
</feature>
<dbReference type="GeneID" id="30154002"/>
<reference evidence="2 3" key="1">
    <citation type="submission" date="2016-06" db="EMBL/GenBank/DDBJ databases">
        <title>Evolution of pathogenesis and genome organization in the Tremellales.</title>
        <authorList>
            <person name="Cuomo C."/>
            <person name="Litvintseva A."/>
            <person name="Heitman J."/>
            <person name="Chen Y."/>
            <person name="Sun S."/>
            <person name="Springer D."/>
            <person name="Dromer F."/>
            <person name="Young S."/>
            <person name="Zeng Q."/>
            <person name="Chapman S."/>
            <person name="Gujja S."/>
            <person name="Saif S."/>
            <person name="Birren B."/>
        </authorList>
    </citation>
    <scope>NUCLEOTIDE SEQUENCE [LARGE SCALE GENOMIC DNA]</scope>
    <source>
        <strain evidence="2 3">CBS 6039</strain>
    </source>
</reference>
<feature type="region of interest" description="Disordered" evidence="1">
    <location>
        <begin position="1"/>
        <end position="66"/>
    </location>
</feature>
<gene>
    <name evidence="2" type="ORF">L202_02693</name>
</gene>